<accession>A0AAD3D3F2</accession>
<organism evidence="1 2">
    <name type="scientific">Chaetoceros tenuissimus</name>
    <dbReference type="NCBI Taxonomy" id="426638"/>
    <lineage>
        <taxon>Eukaryota</taxon>
        <taxon>Sar</taxon>
        <taxon>Stramenopiles</taxon>
        <taxon>Ochrophyta</taxon>
        <taxon>Bacillariophyta</taxon>
        <taxon>Coscinodiscophyceae</taxon>
        <taxon>Chaetocerotophycidae</taxon>
        <taxon>Chaetocerotales</taxon>
        <taxon>Chaetocerotaceae</taxon>
        <taxon>Chaetoceros</taxon>
    </lineage>
</organism>
<dbReference type="Proteomes" id="UP001054902">
    <property type="component" value="Unassembled WGS sequence"/>
</dbReference>
<reference evidence="1 2" key="1">
    <citation type="journal article" date="2021" name="Sci. Rep.">
        <title>The genome of the diatom Chaetoceros tenuissimus carries an ancient integrated fragment of an extant virus.</title>
        <authorList>
            <person name="Hongo Y."/>
            <person name="Kimura K."/>
            <person name="Takaki Y."/>
            <person name="Yoshida Y."/>
            <person name="Baba S."/>
            <person name="Kobayashi G."/>
            <person name="Nagasaki K."/>
            <person name="Hano T."/>
            <person name="Tomaru Y."/>
        </authorList>
    </citation>
    <scope>NUCLEOTIDE SEQUENCE [LARGE SCALE GENOMIC DNA]</scope>
    <source>
        <strain evidence="1 2">NIES-3715</strain>
    </source>
</reference>
<proteinExistence type="predicted"/>
<name>A0AAD3D3F2_9STRA</name>
<gene>
    <name evidence="1" type="ORF">CTEN210_12521</name>
</gene>
<evidence type="ECO:0000313" key="1">
    <source>
        <dbReference type="EMBL" id="GFH56046.1"/>
    </source>
</evidence>
<protein>
    <submittedName>
        <fullName evidence="1">Uncharacterized protein</fullName>
    </submittedName>
</protein>
<keyword evidence="2" id="KW-1185">Reference proteome</keyword>
<sequence>MIEICFCLKCGERNMRWERFNLCKNEIMRGGVKSPYAWWSEEPLRMVTCFSDGLGRARNGSLSSPASEIEVARLENSI</sequence>
<comment type="caution">
    <text evidence="1">The sequence shown here is derived from an EMBL/GenBank/DDBJ whole genome shotgun (WGS) entry which is preliminary data.</text>
</comment>
<dbReference type="EMBL" id="BLLK01000051">
    <property type="protein sequence ID" value="GFH56046.1"/>
    <property type="molecule type" value="Genomic_DNA"/>
</dbReference>
<evidence type="ECO:0000313" key="2">
    <source>
        <dbReference type="Proteomes" id="UP001054902"/>
    </source>
</evidence>
<dbReference type="AlphaFoldDB" id="A0AAD3D3F2"/>